<sequence length="402" mass="43164">MDDRNDGVNERDNIEEVSWEDVNKNKCGEIKFIKKKNPFKNFFRLVSFVLIAVLSGAITSNYIIEKRYSELLGNSSKNTGTAKNNISLEESKISSSNDEIAKVAEKVGPTVVGIVKTSKGSNLGIPDKSSGSGIIFDTNGYIVTNYHVIQDAENILVKLANGINYINAKLIGSDPTSDLAVVKIDAKNLPTAKFGDSSKVRVGDLAIAIGNPLGEELAGTVTAGIISARNRKIQYGGAIYKVLQTDAAINPGNSGGALCNSSGEVIGINSLKLTDSQFQDVEGIGFAISINEANGIIQEIMKYGRVARPRLGIYGRNTILEDSSEVKGVYVSEVIKDSGAEKAGVIPGDIIVQLDGKSITQFEDITEIIEKHKIGDVVSGKIWRKGKTINIKITLTDINIVK</sequence>
<keyword evidence="2 5" id="KW-0378">Hydrolase</keyword>
<feature type="domain" description="PDZ" evidence="4">
    <location>
        <begin position="300"/>
        <end position="366"/>
    </location>
</feature>
<dbReference type="PROSITE" id="PS50106">
    <property type="entry name" value="PDZ"/>
    <property type="match status" value="1"/>
</dbReference>
<dbReference type="SMART" id="SM00228">
    <property type="entry name" value="PDZ"/>
    <property type="match status" value="1"/>
</dbReference>
<keyword evidence="3" id="KW-0472">Membrane</keyword>
<name>A0A0L6Z744_9CLOT</name>
<evidence type="ECO:0000256" key="2">
    <source>
        <dbReference type="ARBA" id="ARBA00022801"/>
    </source>
</evidence>
<dbReference type="Pfam" id="PF13365">
    <property type="entry name" value="Trypsin_2"/>
    <property type="match status" value="1"/>
</dbReference>
<dbReference type="GO" id="GO:0004252">
    <property type="term" value="F:serine-type endopeptidase activity"/>
    <property type="evidence" value="ECO:0007669"/>
    <property type="project" value="InterPro"/>
</dbReference>
<keyword evidence="3" id="KW-1133">Transmembrane helix</keyword>
<accession>A0A0L6Z744</accession>
<proteinExistence type="predicted"/>
<dbReference type="STRING" id="36844.SAMN04488501_11636"/>
<evidence type="ECO:0000313" key="5">
    <source>
        <dbReference type="EMBL" id="KOA18782.1"/>
    </source>
</evidence>
<reference evidence="6" key="1">
    <citation type="submission" date="2015-08" db="EMBL/GenBank/DDBJ databases">
        <title>Genome sequence of the strict anaerobe Clostridium homopropionicum LuHBu1 (DSM 5847T).</title>
        <authorList>
            <person name="Poehlein A."/>
            <person name="Beck M."/>
            <person name="Schiel-Bengelsdorf B."/>
            <person name="Bengelsdorf F.R."/>
            <person name="Daniel R."/>
            <person name="Duerre P."/>
        </authorList>
    </citation>
    <scope>NUCLEOTIDE SEQUENCE [LARGE SCALE GENOMIC DNA]</scope>
    <source>
        <strain evidence="6">DSM 5847</strain>
    </source>
</reference>
<dbReference type="PRINTS" id="PR00834">
    <property type="entry name" value="PROTEASES2C"/>
</dbReference>
<dbReference type="SUPFAM" id="SSF50494">
    <property type="entry name" value="Trypsin-like serine proteases"/>
    <property type="match status" value="1"/>
</dbReference>
<evidence type="ECO:0000256" key="1">
    <source>
        <dbReference type="ARBA" id="ARBA00022670"/>
    </source>
</evidence>
<evidence type="ECO:0000259" key="4">
    <source>
        <dbReference type="PROSITE" id="PS50106"/>
    </source>
</evidence>
<dbReference type="Gene3D" id="2.30.42.10">
    <property type="match status" value="1"/>
</dbReference>
<dbReference type="InterPro" id="IPR036034">
    <property type="entry name" value="PDZ_sf"/>
</dbReference>
<dbReference type="EMBL" id="LHUR01000033">
    <property type="protein sequence ID" value="KOA18782.1"/>
    <property type="molecule type" value="Genomic_DNA"/>
</dbReference>
<evidence type="ECO:0000256" key="3">
    <source>
        <dbReference type="SAM" id="Phobius"/>
    </source>
</evidence>
<dbReference type="PANTHER" id="PTHR43343">
    <property type="entry name" value="PEPTIDASE S12"/>
    <property type="match status" value="1"/>
</dbReference>
<evidence type="ECO:0000313" key="6">
    <source>
        <dbReference type="Proteomes" id="UP000037043"/>
    </source>
</evidence>
<organism evidence="5 6">
    <name type="scientific">Clostridium homopropionicum DSM 5847</name>
    <dbReference type="NCBI Taxonomy" id="1121318"/>
    <lineage>
        <taxon>Bacteria</taxon>
        <taxon>Bacillati</taxon>
        <taxon>Bacillota</taxon>
        <taxon>Clostridia</taxon>
        <taxon>Eubacteriales</taxon>
        <taxon>Clostridiaceae</taxon>
        <taxon>Clostridium</taxon>
    </lineage>
</organism>
<dbReference type="RefSeq" id="WP_052222307.1">
    <property type="nucleotide sequence ID" value="NZ_LHUR01000033.1"/>
</dbReference>
<dbReference type="EC" id="3.4.21.107" evidence="5"/>
<dbReference type="Gene3D" id="2.40.10.120">
    <property type="match status" value="1"/>
</dbReference>
<dbReference type="SUPFAM" id="SSF50156">
    <property type="entry name" value="PDZ domain-like"/>
    <property type="match status" value="1"/>
</dbReference>
<dbReference type="GO" id="GO:0006508">
    <property type="term" value="P:proteolysis"/>
    <property type="evidence" value="ECO:0007669"/>
    <property type="project" value="UniProtKB-KW"/>
</dbReference>
<dbReference type="PANTHER" id="PTHR43343:SF3">
    <property type="entry name" value="PROTEASE DO-LIKE 8, CHLOROPLASTIC"/>
    <property type="match status" value="1"/>
</dbReference>
<dbReference type="InterPro" id="IPR001940">
    <property type="entry name" value="Peptidase_S1C"/>
</dbReference>
<dbReference type="AlphaFoldDB" id="A0A0L6Z744"/>
<keyword evidence="1 5" id="KW-0645">Protease</keyword>
<keyword evidence="3" id="KW-0812">Transmembrane</keyword>
<gene>
    <name evidence="5" type="primary">htrB_2</name>
    <name evidence="5" type="ORF">CLHOM_28290</name>
</gene>
<dbReference type="InterPro" id="IPR051201">
    <property type="entry name" value="Chloro_Bact_Ser_Proteases"/>
</dbReference>
<dbReference type="InterPro" id="IPR009003">
    <property type="entry name" value="Peptidase_S1_PA"/>
</dbReference>
<dbReference type="PATRIC" id="fig|1121318.3.peg.2837"/>
<protein>
    <submittedName>
        <fullName evidence="5">Serine protease Do-like HtrB</fullName>
        <ecNumber evidence="5">3.4.21.107</ecNumber>
    </submittedName>
</protein>
<dbReference type="InterPro" id="IPR001478">
    <property type="entry name" value="PDZ"/>
</dbReference>
<keyword evidence="6" id="KW-1185">Reference proteome</keyword>
<dbReference type="Pfam" id="PF13180">
    <property type="entry name" value="PDZ_2"/>
    <property type="match status" value="1"/>
</dbReference>
<feature type="transmembrane region" description="Helical" evidence="3">
    <location>
        <begin position="42"/>
        <end position="64"/>
    </location>
</feature>
<dbReference type="Proteomes" id="UP000037043">
    <property type="component" value="Unassembled WGS sequence"/>
</dbReference>
<comment type="caution">
    <text evidence="5">The sequence shown here is derived from an EMBL/GenBank/DDBJ whole genome shotgun (WGS) entry which is preliminary data.</text>
</comment>